<evidence type="ECO:0000256" key="1">
    <source>
        <dbReference type="SAM" id="MobiDB-lite"/>
    </source>
</evidence>
<protein>
    <submittedName>
        <fullName evidence="2">Uncharacterized protein</fullName>
    </submittedName>
</protein>
<sequence length="107" mass="11993">MQDFVLACGESIHRILDSLTAHRENDPDESAIGAWPLQVNSPWGGGDYPDRSGRTNQSGAFLLDRYSANRERSRETNQQTSTTTTLLRFATSESRLAGVGKWRPKPW</sequence>
<reference evidence="2" key="3">
    <citation type="journal article" date="2017" name="Nature">
        <title>Genome sequence of the progenitor of the wheat D genome Aegilops tauschii.</title>
        <authorList>
            <person name="Luo M.C."/>
            <person name="Gu Y.Q."/>
            <person name="Puiu D."/>
            <person name="Wang H."/>
            <person name="Twardziok S.O."/>
            <person name="Deal K.R."/>
            <person name="Huo N."/>
            <person name="Zhu T."/>
            <person name="Wang L."/>
            <person name="Wang Y."/>
            <person name="McGuire P.E."/>
            <person name="Liu S."/>
            <person name="Long H."/>
            <person name="Ramasamy R.K."/>
            <person name="Rodriguez J.C."/>
            <person name="Van S.L."/>
            <person name="Yuan L."/>
            <person name="Wang Z."/>
            <person name="Xia Z."/>
            <person name="Xiao L."/>
            <person name="Anderson O.D."/>
            <person name="Ouyang S."/>
            <person name="Liang Y."/>
            <person name="Zimin A.V."/>
            <person name="Pertea G."/>
            <person name="Qi P."/>
            <person name="Bennetzen J.L."/>
            <person name="Dai X."/>
            <person name="Dawson M.W."/>
            <person name="Muller H.G."/>
            <person name="Kugler K."/>
            <person name="Rivarola-Duarte L."/>
            <person name="Spannagl M."/>
            <person name="Mayer K.F.X."/>
            <person name="Lu F.H."/>
            <person name="Bevan M.W."/>
            <person name="Leroy P."/>
            <person name="Li P."/>
            <person name="You F.M."/>
            <person name="Sun Q."/>
            <person name="Liu Z."/>
            <person name="Lyons E."/>
            <person name="Wicker T."/>
            <person name="Salzberg S.L."/>
            <person name="Devos K.M."/>
            <person name="Dvorak J."/>
        </authorList>
    </citation>
    <scope>NUCLEOTIDE SEQUENCE [LARGE SCALE GENOMIC DNA]</scope>
    <source>
        <strain evidence="2">cv. AL8/78</strain>
    </source>
</reference>
<dbReference type="EnsemblPlants" id="AET3Gv20757100.1">
    <property type="protein sequence ID" value="AET3Gv20757100.1"/>
    <property type="gene ID" value="AET3Gv20757100"/>
</dbReference>
<proteinExistence type="predicted"/>
<dbReference type="Gramene" id="AET3Gv20757100.1">
    <property type="protein sequence ID" value="AET3Gv20757100.1"/>
    <property type="gene ID" value="AET3Gv20757100"/>
</dbReference>
<dbReference type="Proteomes" id="UP000015105">
    <property type="component" value="Chromosome 3D"/>
</dbReference>
<evidence type="ECO:0000313" key="3">
    <source>
        <dbReference type="Proteomes" id="UP000015105"/>
    </source>
</evidence>
<keyword evidence="3" id="KW-1185">Reference proteome</keyword>
<accession>A0A453FRG7</accession>
<reference evidence="3" key="2">
    <citation type="journal article" date="2017" name="Nat. Plants">
        <title>The Aegilops tauschii genome reveals multiple impacts of transposons.</title>
        <authorList>
            <person name="Zhao G."/>
            <person name="Zou C."/>
            <person name="Li K."/>
            <person name="Wang K."/>
            <person name="Li T."/>
            <person name="Gao L."/>
            <person name="Zhang X."/>
            <person name="Wang H."/>
            <person name="Yang Z."/>
            <person name="Liu X."/>
            <person name="Jiang W."/>
            <person name="Mao L."/>
            <person name="Kong X."/>
            <person name="Jiao Y."/>
            <person name="Jia J."/>
        </authorList>
    </citation>
    <scope>NUCLEOTIDE SEQUENCE [LARGE SCALE GENOMIC DNA]</scope>
    <source>
        <strain evidence="3">cv. AL8/78</strain>
    </source>
</reference>
<reference evidence="2" key="5">
    <citation type="journal article" date="2021" name="G3 (Bethesda)">
        <title>Aegilops tauschii genome assembly Aet v5.0 features greater sequence contiguity and improved annotation.</title>
        <authorList>
            <person name="Wang L."/>
            <person name="Zhu T."/>
            <person name="Rodriguez J.C."/>
            <person name="Deal K.R."/>
            <person name="Dubcovsky J."/>
            <person name="McGuire P.E."/>
            <person name="Lux T."/>
            <person name="Spannagl M."/>
            <person name="Mayer K.F.X."/>
            <person name="Baldrich P."/>
            <person name="Meyers B.C."/>
            <person name="Huo N."/>
            <person name="Gu Y.Q."/>
            <person name="Zhou H."/>
            <person name="Devos K.M."/>
            <person name="Bennetzen J.L."/>
            <person name="Unver T."/>
            <person name="Budak H."/>
            <person name="Gulick P.J."/>
            <person name="Galiba G."/>
            <person name="Kalapos B."/>
            <person name="Nelson D.R."/>
            <person name="Li P."/>
            <person name="You F.M."/>
            <person name="Luo M.C."/>
            <person name="Dvorak J."/>
        </authorList>
    </citation>
    <scope>NUCLEOTIDE SEQUENCE [LARGE SCALE GENOMIC DNA]</scope>
    <source>
        <strain evidence="2">cv. AL8/78</strain>
    </source>
</reference>
<organism evidence="2 3">
    <name type="scientific">Aegilops tauschii subsp. strangulata</name>
    <name type="common">Goatgrass</name>
    <dbReference type="NCBI Taxonomy" id="200361"/>
    <lineage>
        <taxon>Eukaryota</taxon>
        <taxon>Viridiplantae</taxon>
        <taxon>Streptophyta</taxon>
        <taxon>Embryophyta</taxon>
        <taxon>Tracheophyta</taxon>
        <taxon>Spermatophyta</taxon>
        <taxon>Magnoliopsida</taxon>
        <taxon>Liliopsida</taxon>
        <taxon>Poales</taxon>
        <taxon>Poaceae</taxon>
        <taxon>BOP clade</taxon>
        <taxon>Pooideae</taxon>
        <taxon>Triticodae</taxon>
        <taxon>Triticeae</taxon>
        <taxon>Triticinae</taxon>
        <taxon>Aegilops</taxon>
    </lineage>
</organism>
<name>A0A453FRG7_AEGTS</name>
<reference evidence="3" key="1">
    <citation type="journal article" date="2014" name="Science">
        <title>Ancient hybridizations among the ancestral genomes of bread wheat.</title>
        <authorList>
            <consortium name="International Wheat Genome Sequencing Consortium,"/>
            <person name="Marcussen T."/>
            <person name="Sandve S.R."/>
            <person name="Heier L."/>
            <person name="Spannagl M."/>
            <person name="Pfeifer M."/>
            <person name="Jakobsen K.S."/>
            <person name="Wulff B.B."/>
            <person name="Steuernagel B."/>
            <person name="Mayer K.F."/>
            <person name="Olsen O.A."/>
        </authorList>
    </citation>
    <scope>NUCLEOTIDE SEQUENCE [LARGE SCALE GENOMIC DNA]</scope>
    <source>
        <strain evidence="3">cv. AL8/78</strain>
    </source>
</reference>
<reference evidence="2" key="4">
    <citation type="submission" date="2019-03" db="UniProtKB">
        <authorList>
            <consortium name="EnsemblPlants"/>
        </authorList>
    </citation>
    <scope>IDENTIFICATION</scope>
</reference>
<dbReference type="AlphaFoldDB" id="A0A453FRG7"/>
<feature type="region of interest" description="Disordered" evidence="1">
    <location>
        <begin position="25"/>
        <end position="55"/>
    </location>
</feature>
<evidence type="ECO:0000313" key="2">
    <source>
        <dbReference type="EnsemblPlants" id="AET3Gv20757100.1"/>
    </source>
</evidence>